<evidence type="ECO:0000259" key="2">
    <source>
        <dbReference type="Pfam" id="PF00582"/>
    </source>
</evidence>
<dbReference type="PANTHER" id="PTHR46268:SF6">
    <property type="entry name" value="UNIVERSAL STRESS PROTEIN UP12"/>
    <property type="match status" value="1"/>
</dbReference>
<dbReference type="EMBL" id="JEMU01000010">
    <property type="protein sequence ID" value="KAJ02612.1"/>
    <property type="molecule type" value="Genomic_DNA"/>
</dbReference>
<dbReference type="Pfam" id="PF00582">
    <property type="entry name" value="Usp"/>
    <property type="match status" value="1"/>
</dbReference>
<dbReference type="PANTHER" id="PTHR46268">
    <property type="entry name" value="STRESS RESPONSE PROTEIN NHAX"/>
    <property type="match status" value="1"/>
</dbReference>
<gene>
    <name evidence="3" type="ORF">PM02_12570</name>
</gene>
<dbReference type="PRINTS" id="PR01438">
    <property type="entry name" value="UNVRSLSTRESS"/>
</dbReference>
<dbReference type="InterPro" id="IPR006016">
    <property type="entry name" value="UspA"/>
</dbReference>
<reference evidence="3 4" key="1">
    <citation type="journal article" date="2014" name="Genome Announc.">
        <title>Draft Genome Sequences of Two Isolates of the Roseobacter Group, Sulfitobacter sp. Strains 3SOLIMAR09 and 1FIGIMAR09, from Harbors of Mallorca Island (Mediterranean Sea).</title>
        <authorList>
            <person name="Mas-Llado M."/>
            <person name="Pina-Villalonga J.M."/>
            <person name="Brunet-Galmes I."/>
            <person name="Nogales B."/>
            <person name="Bosch R."/>
        </authorList>
    </citation>
    <scope>NUCLEOTIDE SEQUENCE [LARGE SCALE GENOMIC DNA]</scope>
    <source>
        <strain evidence="3 4">1FIGIMAR09</strain>
    </source>
</reference>
<evidence type="ECO:0000313" key="3">
    <source>
        <dbReference type="EMBL" id="KAJ02612.1"/>
    </source>
</evidence>
<comment type="similarity">
    <text evidence="1">Belongs to the universal stress protein A family.</text>
</comment>
<comment type="caution">
    <text evidence="3">The sequence shown here is derived from an EMBL/GenBank/DDBJ whole genome shotgun (WGS) entry which is preliminary data.</text>
</comment>
<accession>A0A061SP38</accession>
<sequence length="145" mass="15607">MSNSILCAVDVSHGDEDVRTIQKAARLAALDGAQLDVVAVIPDYGMSSVAGFFDKDHHEKMVADAKVLLDEVVTKALDGDQNANVRHIVATGRAYEEILKLANTTKPALIVVGAHKPDLSDYLIGPNASRIVRHAKCSVYVVRDT</sequence>
<dbReference type="Gene3D" id="3.40.50.620">
    <property type="entry name" value="HUPs"/>
    <property type="match status" value="1"/>
</dbReference>
<protein>
    <submittedName>
        <fullName evidence="3">Universal stress protein</fullName>
    </submittedName>
</protein>
<dbReference type="eggNOG" id="COG0589">
    <property type="taxonomic scope" value="Bacteria"/>
</dbReference>
<dbReference type="CDD" id="cd00293">
    <property type="entry name" value="USP-like"/>
    <property type="match status" value="1"/>
</dbReference>
<proteinExistence type="inferred from homology"/>
<dbReference type="Proteomes" id="UP000027337">
    <property type="component" value="Unassembled WGS sequence"/>
</dbReference>
<keyword evidence="4" id="KW-1185">Reference proteome</keyword>
<dbReference type="SUPFAM" id="SSF52402">
    <property type="entry name" value="Adenine nucleotide alpha hydrolases-like"/>
    <property type="match status" value="1"/>
</dbReference>
<dbReference type="RefSeq" id="WP_037908934.1">
    <property type="nucleotide sequence ID" value="NZ_JEMU01000010.1"/>
</dbReference>
<feature type="domain" description="UspA" evidence="2">
    <location>
        <begin position="1"/>
        <end position="143"/>
    </location>
</feature>
<organism evidence="3 4">
    <name type="scientific">Sulfitobacter mediterraneus</name>
    <dbReference type="NCBI Taxonomy" id="83219"/>
    <lineage>
        <taxon>Bacteria</taxon>
        <taxon>Pseudomonadati</taxon>
        <taxon>Pseudomonadota</taxon>
        <taxon>Alphaproteobacteria</taxon>
        <taxon>Rhodobacterales</taxon>
        <taxon>Roseobacteraceae</taxon>
        <taxon>Sulfitobacter</taxon>
    </lineage>
</organism>
<dbReference type="InterPro" id="IPR006015">
    <property type="entry name" value="Universal_stress_UspA"/>
</dbReference>
<dbReference type="STRING" id="83219.PM02_12570"/>
<name>A0A061SP38_9RHOB</name>
<dbReference type="InterPro" id="IPR014729">
    <property type="entry name" value="Rossmann-like_a/b/a_fold"/>
</dbReference>
<evidence type="ECO:0000313" key="4">
    <source>
        <dbReference type="Proteomes" id="UP000027337"/>
    </source>
</evidence>
<evidence type="ECO:0000256" key="1">
    <source>
        <dbReference type="ARBA" id="ARBA00008791"/>
    </source>
</evidence>
<dbReference type="AlphaFoldDB" id="A0A061SP38"/>